<feature type="compositionally biased region" description="Basic and acidic residues" evidence="1">
    <location>
        <begin position="186"/>
        <end position="197"/>
    </location>
</feature>
<dbReference type="Proteomes" id="UP000799777">
    <property type="component" value="Unassembled WGS sequence"/>
</dbReference>
<feature type="region of interest" description="Disordered" evidence="1">
    <location>
        <begin position="172"/>
        <end position="229"/>
    </location>
</feature>
<accession>A0A9P4HNX9</accession>
<evidence type="ECO:0000256" key="1">
    <source>
        <dbReference type="SAM" id="MobiDB-lite"/>
    </source>
</evidence>
<sequence length="229" mass="25992">MDEAPNCAICNAPAYPECPCESERLQIAVKQAEQRAMDERLAEIRDWVINHARQHILKAFESLTSIRKQAHAAYLASLPNYDIYMRYSGRPPIPHMYVSTLQSQIAEAHAELKRGIDADWRASVLRYPVVLDYFYSLIELRLPSDRSQEVIQPPFAAAGYADRGYDRGYIDASSVSVEKKKKKRRDREGSAGPERVHPAMHRIMRGPPPVPTPPLQHGAFPRPPGPYPY</sequence>
<dbReference type="OrthoDB" id="5409477at2759"/>
<protein>
    <submittedName>
        <fullName evidence="2">Uncharacterized protein</fullName>
    </submittedName>
</protein>
<dbReference type="AlphaFoldDB" id="A0A9P4HNX9"/>
<name>A0A9P4HNX9_9PLEO</name>
<evidence type="ECO:0000313" key="3">
    <source>
        <dbReference type="Proteomes" id="UP000799777"/>
    </source>
</evidence>
<evidence type="ECO:0000313" key="2">
    <source>
        <dbReference type="EMBL" id="KAF2036652.1"/>
    </source>
</evidence>
<comment type="caution">
    <text evidence="2">The sequence shown here is derived from an EMBL/GenBank/DDBJ whole genome shotgun (WGS) entry which is preliminary data.</text>
</comment>
<reference evidence="2" key="1">
    <citation type="journal article" date="2020" name="Stud. Mycol.">
        <title>101 Dothideomycetes genomes: a test case for predicting lifestyles and emergence of pathogens.</title>
        <authorList>
            <person name="Haridas S."/>
            <person name="Albert R."/>
            <person name="Binder M."/>
            <person name="Bloem J."/>
            <person name="Labutti K."/>
            <person name="Salamov A."/>
            <person name="Andreopoulos B."/>
            <person name="Baker S."/>
            <person name="Barry K."/>
            <person name="Bills G."/>
            <person name="Bluhm B."/>
            <person name="Cannon C."/>
            <person name="Castanera R."/>
            <person name="Culley D."/>
            <person name="Daum C."/>
            <person name="Ezra D."/>
            <person name="Gonzalez J."/>
            <person name="Henrissat B."/>
            <person name="Kuo A."/>
            <person name="Liang C."/>
            <person name="Lipzen A."/>
            <person name="Lutzoni F."/>
            <person name="Magnuson J."/>
            <person name="Mondo S."/>
            <person name="Nolan M."/>
            <person name="Ohm R."/>
            <person name="Pangilinan J."/>
            <person name="Park H.-J."/>
            <person name="Ramirez L."/>
            <person name="Alfaro M."/>
            <person name="Sun H."/>
            <person name="Tritt A."/>
            <person name="Yoshinaga Y."/>
            <person name="Zwiers L.-H."/>
            <person name="Turgeon B."/>
            <person name="Goodwin S."/>
            <person name="Spatafora J."/>
            <person name="Crous P."/>
            <person name="Grigoriev I."/>
        </authorList>
    </citation>
    <scope>NUCLEOTIDE SEQUENCE</scope>
    <source>
        <strain evidence="2">CBS 110217</strain>
    </source>
</reference>
<proteinExistence type="predicted"/>
<keyword evidence="3" id="KW-1185">Reference proteome</keyword>
<gene>
    <name evidence="2" type="ORF">EK21DRAFT_95892</name>
</gene>
<dbReference type="EMBL" id="ML978154">
    <property type="protein sequence ID" value="KAF2036652.1"/>
    <property type="molecule type" value="Genomic_DNA"/>
</dbReference>
<organism evidence="2 3">
    <name type="scientific">Setomelanomma holmii</name>
    <dbReference type="NCBI Taxonomy" id="210430"/>
    <lineage>
        <taxon>Eukaryota</taxon>
        <taxon>Fungi</taxon>
        <taxon>Dikarya</taxon>
        <taxon>Ascomycota</taxon>
        <taxon>Pezizomycotina</taxon>
        <taxon>Dothideomycetes</taxon>
        <taxon>Pleosporomycetidae</taxon>
        <taxon>Pleosporales</taxon>
        <taxon>Pleosporineae</taxon>
        <taxon>Phaeosphaeriaceae</taxon>
        <taxon>Setomelanomma</taxon>
    </lineage>
</organism>